<feature type="compositionally biased region" description="Basic and acidic residues" evidence="1">
    <location>
        <begin position="30"/>
        <end position="44"/>
    </location>
</feature>
<feature type="compositionally biased region" description="Acidic residues" evidence="1">
    <location>
        <begin position="67"/>
        <end position="76"/>
    </location>
</feature>
<gene>
    <name evidence="2" type="ORF">BT96DRAFT_991913</name>
</gene>
<feature type="compositionally biased region" description="Polar residues" evidence="1">
    <location>
        <begin position="1"/>
        <end position="12"/>
    </location>
</feature>
<accession>A0A6A4HXA9</accession>
<dbReference type="OrthoDB" id="3358973at2759"/>
<keyword evidence="3" id="KW-1185">Reference proteome</keyword>
<protein>
    <submittedName>
        <fullName evidence="2">Uncharacterized protein</fullName>
    </submittedName>
</protein>
<feature type="compositionally biased region" description="Basic and acidic residues" evidence="1">
    <location>
        <begin position="107"/>
        <end position="117"/>
    </location>
</feature>
<evidence type="ECO:0000313" key="3">
    <source>
        <dbReference type="Proteomes" id="UP000799118"/>
    </source>
</evidence>
<evidence type="ECO:0000256" key="1">
    <source>
        <dbReference type="SAM" id="MobiDB-lite"/>
    </source>
</evidence>
<sequence>MTSISSQSSMDTITPDDNPPASSPSDDEDLGARRIWEDGDEHAPRASSSKGKQRQTQQENGYSLDGEMSDEAEFEVPDSGVYPPTTDQDAETRRIEENLRRWQANEMQKRKAARESIKPSQTSPSDAGWGSLWQTSSHRQRDLGKHAALGSEDSIEHLPMDNFVTTPGPSPSHSPLASPLRPNADETEDPFANPVSPFADSQQATAVMSPSEPLSNEPGLSVVAPTPERPTLLAKSLSFSRNHPPPKPLDLPPPKTPPPPVDVPPGAVPSPSIGGAPRHQEEPEREVRWWHEWLCGCGEDRDVDNQGGRTNPFE</sequence>
<feature type="compositionally biased region" description="Low complexity" evidence="1">
    <location>
        <begin position="171"/>
        <end position="182"/>
    </location>
</feature>
<reference evidence="2" key="1">
    <citation type="journal article" date="2019" name="Environ. Microbiol.">
        <title>Fungal ecological strategies reflected in gene transcription - a case study of two litter decomposers.</title>
        <authorList>
            <person name="Barbi F."/>
            <person name="Kohler A."/>
            <person name="Barry K."/>
            <person name="Baskaran P."/>
            <person name="Daum C."/>
            <person name="Fauchery L."/>
            <person name="Ihrmark K."/>
            <person name="Kuo A."/>
            <person name="LaButti K."/>
            <person name="Lipzen A."/>
            <person name="Morin E."/>
            <person name="Grigoriev I.V."/>
            <person name="Henrissat B."/>
            <person name="Lindahl B."/>
            <person name="Martin F."/>
        </authorList>
    </citation>
    <scope>NUCLEOTIDE SEQUENCE</scope>
    <source>
        <strain evidence="2">JB14</strain>
    </source>
</reference>
<proteinExistence type="predicted"/>
<name>A0A6A4HXA9_9AGAR</name>
<feature type="compositionally biased region" description="Polar residues" evidence="1">
    <location>
        <begin position="46"/>
        <end position="61"/>
    </location>
</feature>
<dbReference type="Proteomes" id="UP000799118">
    <property type="component" value="Unassembled WGS sequence"/>
</dbReference>
<feature type="compositionally biased region" description="Pro residues" evidence="1">
    <location>
        <begin position="243"/>
        <end position="268"/>
    </location>
</feature>
<dbReference type="EMBL" id="ML769444">
    <property type="protein sequence ID" value="KAE9401557.1"/>
    <property type="molecule type" value="Genomic_DNA"/>
</dbReference>
<feature type="compositionally biased region" description="Basic and acidic residues" evidence="1">
    <location>
        <begin position="90"/>
        <end position="100"/>
    </location>
</feature>
<organism evidence="2 3">
    <name type="scientific">Gymnopus androsaceus JB14</name>
    <dbReference type="NCBI Taxonomy" id="1447944"/>
    <lineage>
        <taxon>Eukaryota</taxon>
        <taxon>Fungi</taxon>
        <taxon>Dikarya</taxon>
        <taxon>Basidiomycota</taxon>
        <taxon>Agaricomycotina</taxon>
        <taxon>Agaricomycetes</taxon>
        <taxon>Agaricomycetidae</taxon>
        <taxon>Agaricales</taxon>
        <taxon>Marasmiineae</taxon>
        <taxon>Omphalotaceae</taxon>
        <taxon>Gymnopus</taxon>
    </lineage>
</organism>
<feature type="compositionally biased region" description="Polar residues" evidence="1">
    <location>
        <begin position="199"/>
        <end position="214"/>
    </location>
</feature>
<feature type="region of interest" description="Disordered" evidence="1">
    <location>
        <begin position="1"/>
        <end position="284"/>
    </location>
</feature>
<evidence type="ECO:0000313" key="2">
    <source>
        <dbReference type="EMBL" id="KAE9401557.1"/>
    </source>
</evidence>
<dbReference type="AlphaFoldDB" id="A0A6A4HXA9"/>